<comment type="caution">
    <text evidence="2">The sequence shown here is derived from an EMBL/GenBank/DDBJ whole genome shotgun (WGS) entry which is preliminary data.</text>
</comment>
<dbReference type="EMBL" id="JBJJXI010000182">
    <property type="protein sequence ID" value="KAL3383705.1"/>
    <property type="molecule type" value="Genomic_DNA"/>
</dbReference>
<keyword evidence="3" id="KW-1185">Reference proteome</keyword>
<dbReference type="AlphaFoldDB" id="A0ABD2VSK8"/>
<feature type="compositionally biased region" description="Acidic residues" evidence="1">
    <location>
        <begin position="634"/>
        <end position="649"/>
    </location>
</feature>
<sequence>MRRKPRTIQATCSGSNSAPADGLAIPLPPPPPQLRQMLPAARPNEQQQATTASLASSSDDYSYNEPSKQKIGRRSSGEPGIQLTPVWEYVARQHEFPRDVEPRRLFQEISERLRDPEWQVRQHALRVLIDVLPCLAAEDQHRSLDQLVQELLLRDLVDNLGNSAPAVRKGSLDALRIYLLHSGERDLATKKILRMGMDRPVNDAEDGDRVLRGVLLSTPLLLFPSRSTGRPSSALVREATRTLAMHLVQVQHQEAALRSLVKIRDSCDDDENGDGLSEVDAYLRQIDESILRNFELLCDVYGLGKRKKRRSIEQQPPAKKKSKQQQLVKASDKVRSSADENRRKTAATAATRRSYRPPSRKDVIVPLHVAKWESDGDDDDDDDDNKSDSDTSGIAEVDDESSDRRSGSGSSVTSARVVLETEIKFNEETAITMTILEEQDKEVEGAEISEETSELQRIEASADQSTKLLAVVDEKKKLPRRVHFGGEIVKLRTPDSEDASSIASSMELSTSSGRRSSSRSPPPTRIPLPVAPATRLPVAQPRRSLSQPTRSSSRNKNHSRSFARRRSASSSPKRDVYVHDASLSPKKSILAKSSDFGDSRSNATGSRSRSSRRDSYVATSAVAAIEAPAFQIYEEPDDVDVDDDDEDEDYGRTPSPGFLGEACGIIDGDHEEANDRQPIESVFGDRSDYESYNKIWKNQENKLTRSMQQRQRSNSALETPTRFDYWQDETDSRRRSHSAIPGYEVFPRQERNYIFMELSSPSKTPRVSLAATATSAKGEQSDEKPQQQQQIDNKDDEDEEKIALDAKEKSSSDGSDVEWKSPIEESWEELGLVDDEILNDFHNKLFRGKCIRLKVMN</sequence>
<feature type="compositionally biased region" description="Low complexity" evidence="1">
    <location>
        <begin position="34"/>
        <end position="63"/>
    </location>
</feature>
<accession>A0ABD2VSK8</accession>
<dbReference type="SUPFAM" id="SSF48371">
    <property type="entry name" value="ARM repeat"/>
    <property type="match status" value="1"/>
</dbReference>
<reference evidence="2 3" key="1">
    <citation type="journal article" date="2024" name="bioRxiv">
        <title>A reference genome for Trichogramma kaykai: A tiny desert-dwelling parasitoid wasp with competing sex-ratio distorters.</title>
        <authorList>
            <person name="Culotta J."/>
            <person name="Lindsey A.R."/>
        </authorList>
    </citation>
    <scope>NUCLEOTIDE SEQUENCE [LARGE SCALE GENOMIC DNA]</scope>
    <source>
        <strain evidence="2 3">KSX58</strain>
    </source>
</reference>
<feature type="region of interest" description="Disordered" evidence="1">
    <location>
        <begin position="628"/>
        <end position="660"/>
    </location>
</feature>
<feature type="compositionally biased region" description="Basic residues" evidence="1">
    <location>
        <begin position="553"/>
        <end position="567"/>
    </location>
</feature>
<evidence type="ECO:0000313" key="2">
    <source>
        <dbReference type="EMBL" id="KAL3383705.1"/>
    </source>
</evidence>
<feature type="region of interest" description="Disordered" evidence="1">
    <location>
        <begin position="703"/>
        <end position="737"/>
    </location>
</feature>
<feature type="compositionally biased region" description="Polar residues" evidence="1">
    <location>
        <begin position="764"/>
        <end position="778"/>
    </location>
</feature>
<organism evidence="2 3">
    <name type="scientific">Trichogramma kaykai</name>
    <dbReference type="NCBI Taxonomy" id="54128"/>
    <lineage>
        <taxon>Eukaryota</taxon>
        <taxon>Metazoa</taxon>
        <taxon>Ecdysozoa</taxon>
        <taxon>Arthropoda</taxon>
        <taxon>Hexapoda</taxon>
        <taxon>Insecta</taxon>
        <taxon>Pterygota</taxon>
        <taxon>Neoptera</taxon>
        <taxon>Endopterygota</taxon>
        <taxon>Hymenoptera</taxon>
        <taxon>Apocrita</taxon>
        <taxon>Proctotrupomorpha</taxon>
        <taxon>Chalcidoidea</taxon>
        <taxon>Trichogrammatidae</taxon>
        <taxon>Trichogramma</taxon>
    </lineage>
</organism>
<feature type="compositionally biased region" description="Pro residues" evidence="1">
    <location>
        <begin position="520"/>
        <end position="530"/>
    </location>
</feature>
<feature type="compositionally biased region" description="Acidic residues" evidence="1">
    <location>
        <begin position="375"/>
        <end position="385"/>
    </location>
</feature>
<feature type="compositionally biased region" description="Low complexity" evidence="1">
    <location>
        <begin position="599"/>
        <end position="608"/>
    </location>
</feature>
<feature type="compositionally biased region" description="Basic and acidic residues" evidence="1">
    <location>
        <begin position="330"/>
        <end position="343"/>
    </location>
</feature>
<feature type="region of interest" description="Disordered" evidence="1">
    <location>
        <begin position="764"/>
        <end position="821"/>
    </location>
</feature>
<evidence type="ECO:0000313" key="3">
    <source>
        <dbReference type="Proteomes" id="UP001627154"/>
    </source>
</evidence>
<dbReference type="InterPro" id="IPR011989">
    <property type="entry name" value="ARM-like"/>
</dbReference>
<feature type="compositionally biased region" description="Low complexity" evidence="1">
    <location>
        <begin position="407"/>
        <end position="417"/>
    </location>
</feature>
<dbReference type="Gene3D" id="1.25.10.10">
    <property type="entry name" value="Leucine-rich Repeat Variant"/>
    <property type="match status" value="1"/>
</dbReference>
<evidence type="ECO:0008006" key="4">
    <source>
        <dbReference type="Google" id="ProtNLM"/>
    </source>
</evidence>
<feature type="compositionally biased region" description="Low complexity" evidence="1">
    <location>
        <begin position="504"/>
        <end position="519"/>
    </location>
</feature>
<name>A0ABD2VSK8_9HYME</name>
<dbReference type="InterPro" id="IPR016024">
    <property type="entry name" value="ARM-type_fold"/>
</dbReference>
<dbReference type="Proteomes" id="UP001627154">
    <property type="component" value="Unassembled WGS sequence"/>
</dbReference>
<feature type="compositionally biased region" description="Polar residues" evidence="1">
    <location>
        <begin position="704"/>
        <end position="718"/>
    </location>
</feature>
<protein>
    <recommendedName>
        <fullName evidence="4">TOG domain-containing protein</fullName>
    </recommendedName>
</protein>
<feature type="compositionally biased region" description="Basic and acidic residues" evidence="1">
    <location>
        <begin position="801"/>
        <end position="821"/>
    </location>
</feature>
<gene>
    <name evidence="2" type="ORF">TKK_020373</name>
</gene>
<evidence type="ECO:0000256" key="1">
    <source>
        <dbReference type="SAM" id="MobiDB-lite"/>
    </source>
</evidence>
<proteinExistence type="predicted"/>
<feature type="region of interest" description="Disordered" evidence="1">
    <location>
        <begin position="485"/>
        <end position="615"/>
    </location>
</feature>
<feature type="region of interest" description="Disordered" evidence="1">
    <location>
        <begin position="307"/>
        <end position="417"/>
    </location>
</feature>
<feature type="region of interest" description="Disordered" evidence="1">
    <location>
        <begin position="1"/>
        <end position="79"/>
    </location>
</feature>
<feature type="compositionally biased region" description="Polar residues" evidence="1">
    <location>
        <begin position="8"/>
        <end position="17"/>
    </location>
</feature>